<dbReference type="InterPro" id="IPR008979">
    <property type="entry name" value="Galactose-bd-like_sf"/>
</dbReference>
<dbReference type="CTD" id="2157"/>
<accession>A0A8U0UQR8</accession>
<dbReference type="AlphaFoldDB" id="A0A8U0UQR8"/>
<dbReference type="PROSITE" id="PS50022">
    <property type="entry name" value="FA58C_3"/>
    <property type="match status" value="2"/>
</dbReference>
<keyword evidence="3" id="KW-1185">Reference proteome</keyword>
<dbReference type="Pfam" id="PF00754">
    <property type="entry name" value="F5_F8_type_C"/>
    <property type="match status" value="1"/>
</dbReference>
<name>A0A8U0UQR8_MUSPF</name>
<dbReference type="SMART" id="SM00231">
    <property type="entry name" value="FA58C"/>
    <property type="match status" value="1"/>
</dbReference>
<dbReference type="FunFam" id="2.60.120.260:FF:000002">
    <property type="entry name" value="Coagulation factor VIII"/>
    <property type="match status" value="1"/>
</dbReference>
<dbReference type="PANTHER" id="PTHR46806">
    <property type="entry name" value="F5/8 TYPE C DOMAIN-CONTAINING PROTEIN"/>
    <property type="match status" value="1"/>
</dbReference>
<dbReference type="GO" id="GO:0038023">
    <property type="term" value="F:signaling receptor activity"/>
    <property type="evidence" value="ECO:0007669"/>
    <property type="project" value="TreeGrafter"/>
</dbReference>
<proteinExistence type="predicted"/>
<dbReference type="GO" id="GO:0005886">
    <property type="term" value="C:plasma membrane"/>
    <property type="evidence" value="ECO:0007669"/>
    <property type="project" value="TreeGrafter"/>
</dbReference>
<protein>
    <submittedName>
        <fullName evidence="4">Coagulation factor VIII isoform X3</fullName>
    </submittedName>
</protein>
<dbReference type="PROSITE" id="PS01285">
    <property type="entry name" value="FA58C_1"/>
    <property type="match status" value="1"/>
</dbReference>
<keyword evidence="1" id="KW-1015">Disulfide bond</keyword>
<dbReference type="GeneID" id="101685994"/>
<evidence type="ECO:0000259" key="2">
    <source>
        <dbReference type="PROSITE" id="PS50022"/>
    </source>
</evidence>
<sequence length="237" mass="26758">MFVACSLTQSVGRGGAWRRRALRAARSVEVFFGNVDSSGIKHNIFNPPIIARYIRLHPTHYSIRSTLRMELMGCDLNSCSMPLGMENKAIADAQITASSYLNSMFATWSPSQARLHLQGRANAWRPQANNPKEWLQVDFQKTMKVTGVITQGVRSLLTDMYVKEFLIAGSQDGRSWTLVLQNGQVKAFQGNQDSFTPVVNPLDPPLLTRYLRIYPQSWKRQIALRLEVLGCETEQQP</sequence>
<dbReference type="CDD" id="cd00057">
    <property type="entry name" value="FA58C"/>
    <property type="match status" value="1"/>
</dbReference>
<dbReference type="InterPro" id="IPR000421">
    <property type="entry name" value="FA58C"/>
</dbReference>
<evidence type="ECO:0000256" key="1">
    <source>
        <dbReference type="ARBA" id="ARBA00023157"/>
    </source>
</evidence>
<dbReference type="PANTHER" id="PTHR46806:SF7">
    <property type="entry name" value="COAGULATION FACTOR VIII"/>
    <property type="match status" value="1"/>
</dbReference>
<feature type="domain" description="F5/8 type C" evidence="2">
    <location>
        <begin position="1"/>
        <end position="74"/>
    </location>
</feature>
<dbReference type="PROSITE" id="PS01286">
    <property type="entry name" value="FA58C_2"/>
    <property type="match status" value="2"/>
</dbReference>
<feature type="domain" description="F5/8 type C" evidence="2">
    <location>
        <begin position="79"/>
        <end position="231"/>
    </location>
</feature>
<gene>
    <name evidence="4" type="primary">F8</name>
</gene>
<dbReference type="SUPFAM" id="SSF49785">
    <property type="entry name" value="Galactose-binding domain-like"/>
    <property type="match status" value="2"/>
</dbReference>
<dbReference type="InterPro" id="IPR050633">
    <property type="entry name" value="Neuropilin_MCO_CoagFactor"/>
</dbReference>
<organism evidence="3 4">
    <name type="scientific">Mustela putorius furo</name>
    <name type="common">European domestic ferret</name>
    <name type="synonym">Mustela furo</name>
    <dbReference type="NCBI Taxonomy" id="9669"/>
    <lineage>
        <taxon>Eukaryota</taxon>
        <taxon>Metazoa</taxon>
        <taxon>Chordata</taxon>
        <taxon>Craniata</taxon>
        <taxon>Vertebrata</taxon>
        <taxon>Euteleostomi</taxon>
        <taxon>Mammalia</taxon>
        <taxon>Eutheria</taxon>
        <taxon>Laurasiatheria</taxon>
        <taxon>Carnivora</taxon>
        <taxon>Caniformia</taxon>
        <taxon>Musteloidea</taxon>
        <taxon>Mustelidae</taxon>
        <taxon>Mustelinae</taxon>
        <taxon>Mustela</taxon>
    </lineage>
</organism>
<dbReference type="Gene3D" id="2.60.120.260">
    <property type="entry name" value="Galactose-binding domain-like"/>
    <property type="match status" value="2"/>
</dbReference>
<reference evidence="4" key="1">
    <citation type="submission" date="2025-08" db="UniProtKB">
        <authorList>
            <consortium name="RefSeq"/>
        </authorList>
    </citation>
    <scope>IDENTIFICATION</scope>
    <source>
        <tissue evidence="4">Brain</tissue>
    </source>
</reference>
<dbReference type="RefSeq" id="XP_044923983.1">
    <property type="nucleotide sequence ID" value="XM_045068048.1"/>
</dbReference>
<dbReference type="Proteomes" id="UP000000715">
    <property type="component" value="Unplaced"/>
</dbReference>
<evidence type="ECO:0000313" key="4">
    <source>
        <dbReference type="RefSeq" id="XP_044923983.1"/>
    </source>
</evidence>
<evidence type="ECO:0000313" key="3">
    <source>
        <dbReference type="Proteomes" id="UP000000715"/>
    </source>
</evidence>